<name>A0ACC2T518_9FUNG</name>
<evidence type="ECO:0000313" key="1">
    <source>
        <dbReference type="EMBL" id="KAJ9069561.1"/>
    </source>
</evidence>
<dbReference type="EMBL" id="QTSX02003623">
    <property type="protein sequence ID" value="KAJ9069561.1"/>
    <property type="molecule type" value="Genomic_DNA"/>
</dbReference>
<evidence type="ECO:0000313" key="2">
    <source>
        <dbReference type="Proteomes" id="UP001165960"/>
    </source>
</evidence>
<dbReference type="Proteomes" id="UP001165960">
    <property type="component" value="Unassembled WGS sequence"/>
</dbReference>
<organism evidence="1 2">
    <name type="scientific">Entomophthora muscae</name>
    <dbReference type="NCBI Taxonomy" id="34485"/>
    <lineage>
        <taxon>Eukaryota</taxon>
        <taxon>Fungi</taxon>
        <taxon>Fungi incertae sedis</taxon>
        <taxon>Zoopagomycota</taxon>
        <taxon>Entomophthoromycotina</taxon>
        <taxon>Entomophthoromycetes</taxon>
        <taxon>Entomophthorales</taxon>
        <taxon>Entomophthoraceae</taxon>
        <taxon>Entomophthora</taxon>
    </lineage>
</organism>
<reference evidence="1" key="1">
    <citation type="submission" date="2022-04" db="EMBL/GenBank/DDBJ databases">
        <title>Genome of the entomopathogenic fungus Entomophthora muscae.</title>
        <authorList>
            <person name="Elya C."/>
            <person name="Lovett B.R."/>
            <person name="Lee E."/>
            <person name="Macias A.M."/>
            <person name="Hajek A.E."/>
            <person name="De Bivort B.L."/>
            <person name="Kasson M.T."/>
            <person name="De Fine Licht H.H."/>
            <person name="Stajich J.E."/>
        </authorList>
    </citation>
    <scope>NUCLEOTIDE SEQUENCE</scope>
    <source>
        <strain evidence="1">Berkeley</strain>
    </source>
</reference>
<proteinExistence type="predicted"/>
<sequence>MYSFSFLLLLTEGVLSCRGLSVPDYLVDVLAKKESVCSGVLYLPDIVITTAMYVQRPSNLITVCSTAGHKKKICSGILGKKIHPRYSLGSIPAYNMALLKLKHKRELKTHLFLDPGFLGMISQLQVQLVGWGWKKTRWEEKPELKHINLSLLDIHQCQISFPIEVHSNSSLCARDKHLKSMENYISDGSPILFKLDGSIFLVGIASWSVYEYFDNAPNIFSRVSSFSTWIQENAH</sequence>
<protein>
    <submittedName>
        <fullName evidence="1">Uncharacterized protein</fullName>
    </submittedName>
</protein>
<accession>A0ACC2T518</accession>
<gene>
    <name evidence="1" type="ORF">DSO57_1017364</name>
</gene>
<keyword evidence="2" id="KW-1185">Reference proteome</keyword>
<comment type="caution">
    <text evidence="1">The sequence shown here is derived from an EMBL/GenBank/DDBJ whole genome shotgun (WGS) entry which is preliminary data.</text>
</comment>